<dbReference type="Pfam" id="PF04326">
    <property type="entry name" value="SLFN_AlbA_2"/>
    <property type="match status" value="1"/>
</dbReference>
<dbReference type="EMBL" id="RBZY01000007">
    <property type="protein sequence ID" value="RWR21990.1"/>
    <property type="molecule type" value="Genomic_DNA"/>
</dbReference>
<dbReference type="AlphaFoldDB" id="A0A443JNA6"/>
<name>A0A443JNA6_9MICO</name>
<dbReference type="Proteomes" id="UP000285970">
    <property type="component" value="Unassembled WGS sequence"/>
</dbReference>
<proteinExistence type="predicted"/>
<dbReference type="InterPro" id="IPR038461">
    <property type="entry name" value="Schlafen_AlbA_2_dom_sf"/>
</dbReference>
<evidence type="ECO:0000259" key="2">
    <source>
        <dbReference type="Pfam" id="PF04326"/>
    </source>
</evidence>
<evidence type="ECO:0000313" key="4">
    <source>
        <dbReference type="Proteomes" id="UP000285970"/>
    </source>
</evidence>
<feature type="domain" description="Schlafen AlbA-2" evidence="2">
    <location>
        <begin position="109"/>
        <end position="250"/>
    </location>
</feature>
<gene>
    <name evidence="3" type="ORF">D8Y23_03095</name>
</gene>
<evidence type="ECO:0000256" key="1">
    <source>
        <dbReference type="SAM" id="Phobius"/>
    </source>
</evidence>
<dbReference type="Gene3D" id="3.30.950.30">
    <property type="entry name" value="Schlafen, AAA domain"/>
    <property type="match status" value="1"/>
</dbReference>
<evidence type="ECO:0000313" key="3">
    <source>
        <dbReference type="EMBL" id="RWR21990.1"/>
    </source>
</evidence>
<comment type="caution">
    <text evidence="3">The sequence shown here is derived from an EMBL/GenBank/DDBJ whole genome shotgun (WGS) entry which is preliminary data.</text>
</comment>
<dbReference type="InterPro" id="IPR007421">
    <property type="entry name" value="Schlafen_AlbA_2_dom"/>
</dbReference>
<accession>A0A443JNA6</accession>
<feature type="transmembrane region" description="Helical" evidence="1">
    <location>
        <begin position="38"/>
        <end position="59"/>
    </location>
</feature>
<keyword evidence="1" id="KW-0472">Membrane</keyword>
<dbReference type="RefSeq" id="WP_128216724.1">
    <property type="nucleotide sequence ID" value="NZ_RBZY01000007.1"/>
</dbReference>
<keyword evidence="3" id="KW-0547">Nucleotide-binding</keyword>
<dbReference type="GO" id="GO:0005524">
    <property type="term" value="F:ATP binding"/>
    <property type="evidence" value="ECO:0007669"/>
    <property type="project" value="UniProtKB-KW"/>
</dbReference>
<keyword evidence="1" id="KW-1133">Transmembrane helix</keyword>
<dbReference type="OrthoDB" id="9798761at2"/>
<keyword evidence="1" id="KW-0812">Transmembrane</keyword>
<feature type="transmembrane region" description="Helical" evidence="1">
    <location>
        <begin position="71"/>
        <end position="92"/>
    </location>
</feature>
<keyword evidence="3" id="KW-0067">ATP-binding</keyword>
<sequence length="278" mass="29384">MDTSLVDLAIALPVVLALAGLIALLLRRVFGPARSLSMPTMTVIGVLGVSVGLLLSAWVGGAARLWVPTTILFSVGASLGLSAVIAAAVAAARRDGGDIDVAALLRAGESDRVEFKETARWNVRESRKDTRMEIAVAKSVAAFLNSRGGTLVIGADDTGAAVGLERDMATMRTPDHDRFELWLRDMLSKAIGRNAAAQPRIVFASPGDGTPIVCVVVCRPAPRPVYLTQPKDGGSITDLWVRVGNSSRALGVDEAVEYVARHWRPSPSTLVLGRPSAR</sequence>
<reference evidence="3 4" key="1">
    <citation type="journal article" date="2018" name="Front. Microbiol.">
        <title>Novel Insights Into Bacterial Dimethylsulfoniopropionate Catabolism in the East China Sea.</title>
        <authorList>
            <person name="Liu J."/>
            <person name="Liu J."/>
            <person name="Zhang S.H."/>
            <person name="Liang J."/>
            <person name="Lin H."/>
            <person name="Song D."/>
            <person name="Yang G.P."/>
            <person name="Todd J.D."/>
            <person name="Zhang X.H."/>
        </authorList>
    </citation>
    <scope>NUCLEOTIDE SEQUENCE [LARGE SCALE GENOMIC DNA]</scope>
    <source>
        <strain evidence="3 4">ZYFD042</strain>
    </source>
</reference>
<feature type="transmembrane region" description="Helical" evidence="1">
    <location>
        <begin position="6"/>
        <end position="26"/>
    </location>
</feature>
<organism evidence="3 4">
    <name type="scientific">Microbacterium enclense</name>
    <dbReference type="NCBI Taxonomy" id="993073"/>
    <lineage>
        <taxon>Bacteria</taxon>
        <taxon>Bacillati</taxon>
        <taxon>Actinomycetota</taxon>
        <taxon>Actinomycetes</taxon>
        <taxon>Micrococcales</taxon>
        <taxon>Microbacteriaceae</taxon>
        <taxon>Microbacterium</taxon>
    </lineage>
</organism>
<protein>
    <submittedName>
        <fullName evidence="3">ATP-binding protein</fullName>
    </submittedName>
</protein>